<accession>A0A255DZR3</accession>
<dbReference type="InterPro" id="IPR004843">
    <property type="entry name" value="Calcineurin-like_PHP"/>
</dbReference>
<feature type="domain" description="Calcineurin-like phosphoesterase" evidence="1">
    <location>
        <begin position="47"/>
        <end position="231"/>
    </location>
</feature>
<organism evidence="2 3">
    <name type="scientific">Parenemella sanctibonifatiensis</name>
    <dbReference type="NCBI Taxonomy" id="2016505"/>
    <lineage>
        <taxon>Bacteria</taxon>
        <taxon>Bacillati</taxon>
        <taxon>Actinomycetota</taxon>
        <taxon>Actinomycetes</taxon>
        <taxon>Propionibacteriales</taxon>
        <taxon>Propionibacteriaceae</taxon>
        <taxon>Parenemella</taxon>
    </lineage>
</organism>
<dbReference type="PANTHER" id="PTHR31302:SF20">
    <property type="entry name" value="CONSERVED PROTEIN"/>
    <property type="match status" value="1"/>
</dbReference>
<dbReference type="GO" id="GO:0016020">
    <property type="term" value="C:membrane"/>
    <property type="evidence" value="ECO:0007669"/>
    <property type="project" value="GOC"/>
</dbReference>
<dbReference type="PANTHER" id="PTHR31302">
    <property type="entry name" value="TRANSMEMBRANE PROTEIN WITH METALLOPHOSPHOESTERASE DOMAIN-RELATED"/>
    <property type="match status" value="1"/>
</dbReference>
<reference evidence="2 3" key="1">
    <citation type="submission" date="2017-07" db="EMBL/GenBank/DDBJ databases">
        <title>Draft whole genome sequences of clinical Proprionibacteriaceae strains.</title>
        <authorList>
            <person name="Bernier A.-M."/>
            <person name="Bernard K."/>
            <person name="Domingo M.-C."/>
        </authorList>
    </citation>
    <scope>NUCLEOTIDE SEQUENCE [LARGE SCALE GENOMIC DNA]</scope>
    <source>
        <strain evidence="2 3">NML 160184</strain>
    </source>
</reference>
<gene>
    <name evidence="2" type="ORF">CGZ92_12075</name>
</gene>
<proteinExistence type="predicted"/>
<evidence type="ECO:0000313" key="3">
    <source>
        <dbReference type="Proteomes" id="UP000216533"/>
    </source>
</evidence>
<dbReference type="EMBL" id="NMVI01000027">
    <property type="protein sequence ID" value="OYN84736.1"/>
    <property type="molecule type" value="Genomic_DNA"/>
</dbReference>
<dbReference type="InterPro" id="IPR051158">
    <property type="entry name" value="Metallophosphoesterase_sf"/>
</dbReference>
<dbReference type="Pfam" id="PF00149">
    <property type="entry name" value="Metallophos"/>
    <property type="match status" value="1"/>
</dbReference>
<protein>
    <submittedName>
        <fullName evidence="2">Metallophosphoesterase</fullName>
    </submittedName>
</protein>
<name>A0A255DZR3_9ACTN</name>
<dbReference type="AlphaFoldDB" id="A0A255DZR3"/>
<sequence>MLTGLGAVAATGAILGGGLFAYGHASLGDFRLREVTAPVLPAGAEPIRVLHLSDLHLSPDQTHKRRWVSRLVALEPDLVVNTGDNLSHPMAVRSVLETYGELLERPGVFVFGSNDYHAPRPRNPLRYLTGRKRAPRPPQLLPWQSLRDGFLTAGWHDLTHQRAQIEINGLRLEFRGTDDAHMELDDYSRVAGPAAPSTQLSIGVTHAPYLRLLDAMTADGCELLLAGHTHGGQVCLPGGRAIITNCDIEPERVKGLSQHSVAGRTAHLHVSAGLGNSPYAPYRLWCPPEATLLTLTA</sequence>
<dbReference type="GO" id="GO:0009245">
    <property type="term" value="P:lipid A biosynthetic process"/>
    <property type="evidence" value="ECO:0007669"/>
    <property type="project" value="TreeGrafter"/>
</dbReference>
<dbReference type="RefSeq" id="WP_094451798.1">
    <property type="nucleotide sequence ID" value="NZ_NMVI01000027.1"/>
</dbReference>
<dbReference type="Proteomes" id="UP000216533">
    <property type="component" value="Unassembled WGS sequence"/>
</dbReference>
<dbReference type="GO" id="GO:0008758">
    <property type="term" value="F:UDP-2,3-diacylglucosamine hydrolase activity"/>
    <property type="evidence" value="ECO:0007669"/>
    <property type="project" value="TreeGrafter"/>
</dbReference>
<dbReference type="Gene3D" id="3.60.21.10">
    <property type="match status" value="1"/>
</dbReference>
<comment type="caution">
    <text evidence="2">The sequence shown here is derived from an EMBL/GenBank/DDBJ whole genome shotgun (WGS) entry which is preliminary data.</text>
</comment>
<dbReference type="SUPFAM" id="SSF56300">
    <property type="entry name" value="Metallo-dependent phosphatases"/>
    <property type="match status" value="1"/>
</dbReference>
<evidence type="ECO:0000313" key="2">
    <source>
        <dbReference type="EMBL" id="OYN84736.1"/>
    </source>
</evidence>
<dbReference type="InterPro" id="IPR029052">
    <property type="entry name" value="Metallo-depent_PP-like"/>
</dbReference>
<evidence type="ECO:0000259" key="1">
    <source>
        <dbReference type="Pfam" id="PF00149"/>
    </source>
</evidence>